<comment type="pathway">
    <text evidence="1">Protein modification; protein ubiquitination.</text>
</comment>
<dbReference type="InterPro" id="IPR056423">
    <property type="entry name" value="BACK_BPM_SPOP"/>
</dbReference>
<dbReference type="Pfam" id="PF00651">
    <property type="entry name" value="BTB"/>
    <property type="match status" value="2"/>
</dbReference>
<dbReference type="InterPro" id="IPR002083">
    <property type="entry name" value="MATH/TRAF_dom"/>
</dbReference>
<dbReference type="PROSITE" id="PS50097">
    <property type="entry name" value="BTB"/>
    <property type="match status" value="2"/>
</dbReference>
<reference evidence="4" key="1">
    <citation type="submission" date="2015-06" db="UniProtKB">
        <authorList>
            <consortium name="EnsemblPlants"/>
        </authorList>
    </citation>
    <scope>IDENTIFICATION</scope>
</reference>
<dbReference type="Gene3D" id="3.30.710.10">
    <property type="entry name" value="Potassium Channel Kv1.1, Chain A"/>
    <property type="match status" value="2"/>
</dbReference>
<dbReference type="PANTHER" id="PTHR26379:SF253">
    <property type="entry name" value="BTB DOMAIN-CONTAINING PROTEIN"/>
    <property type="match status" value="1"/>
</dbReference>
<feature type="domain" description="BTB" evidence="3">
    <location>
        <begin position="219"/>
        <end position="286"/>
    </location>
</feature>
<evidence type="ECO:0000256" key="2">
    <source>
        <dbReference type="ARBA" id="ARBA00010846"/>
    </source>
</evidence>
<dbReference type="GO" id="GO:0016567">
    <property type="term" value="P:protein ubiquitination"/>
    <property type="evidence" value="ECO:0007669"/>
    <property type="project" value="InterPro"/>
</dbReference>
<dbReference type="SUPFAM" id="SSF49599">
    <property type="entry name" value="TRAF domain-like"/>
    <property type="match status" value="1"/>
</dbReference>
<dbReference type="Gene3D" id="2.60.210.10">
    <property type="entry name" value="Apoptosis, Tumor Necrosis Factor Receptor Associated Protein 2, Chain A"/>
    <property type="match status" value="1"/>
</dbReference>
<dbReference type="ExpressionAtlas" id="M8BPN9">
    <property type="expression patterns" value="baseline"/>
</dbReference>
<dbReference type="Pfam" id="PF24570">
    <property type="entry name" value="BACK_BPM_SPOP"/>
    <property type="match status" value="1"/>
</dbReference>
<evidence type="ECO:0000256" key="1">
    <source>
        <dbReference type="ARBA" id="ARBA00004906"/>
    </source>
</evidence>
<dbReference type="InterPro" id="IPR045005">
    <property type="entry name" value="BPM1-6"/>
</dbReference>
<dbReference type="EnsemblPlants" id="EMT26990">
    <property type="protein sequence ID" value="EMT26990"/>
    <property type="gene ID" value="F775_33293"/>
</dbReference>
<dbReference type="SMART" id="SM00225">
    <property type="entry name" value="BTB"/>
    <property type="match status" value="2"/>
</dbReference>
<feature type="domain" description="BTB" evidence="3">
    <location>
        <begin position="595"/>
        <end position="663"/>
    </location>
</feature>
<dbReference type="InterPro" id="IPR000210">
    <property type="entry name" value="BTB/POZ_dom"/>
</dbReference>
<proteinExistence type="inferred from homology"/>
<dbReference type="InterPro" id="IPR008974">
    <property type="entry name" value="TRAF-like"/>
</dbReference>
<comment type="similarity">
    <text evidence="2">Belongs to the Tdpoz family.</text>
</comment>
<name>M8BPN9_AEGTA</name>
<dbReference type="InterPro" id="IPR011333">
    <property type="entry name" value="SKP1/BTB/POZ_sf"/>
</dbReference>
<protein>
    <submittedName>
        <fullName evidence="4">Speckle-type POZ protein-like protein</fullName>
    </submittedName>
</protein>
<sequence length="726" mass="81287">MASTPLNKTASTHRSTLVRGKHQFHMVGYSERKALAGVSARNTSVVRSGDFEAGGCTWALQLSLQETRTGVHLPGAGQRQVRRHRHGQLEDRRPASPVACRGMAKPGHQQHPGNPLHRCPAAVWRSPDTNTFPATTSERSSWKLSVPKPFFHCQEERYVVDDRLTILCVVHVLRLDVTLPNTRSCFISVVPPPTISGDLLMLLFASMSKSDSVKHAMRPDVTFIVGQTKIRAHKLVLAVRSPVFAAEFRWHMNESIIIRVDDDDMSASTFRAMLRFIYTDELPIKPNNDRMILTSEDKHAARLYEAMVRDLLVAADRYDLQRLRLLGEKVLAEGMDDKSVIPTLMVVHGRYSCRQLEDLCIEYIASHPNVYSDLKATEEYNEIKNSCFSFLLEVTDKVDMIDMAPKASSSNLQSHKRKRNDGGQVVVHGSHKFTIPYFRAVQRSLLAVGKNTICSGIFQVGGYNWQLCVRWLYPSNSSEFVVYLCVVSSFETSHVTTSIGFKIDDPSGMSLPPITMVEEIFTEAEYFRHAKFTLMKSTNSSHDDSLTIHCHLNVTKEAACTSSSTISDGAGVTVVVPPPYIGLHLEQLLLGGQRSDVRFLVEECDIRAHGLVIAARSPVLYQVVEAAAAKVDNHHIVRVDDMKAAVFRSVLHFIYTDKLPSIDNPVLAVEDMLAAACRFGLERLKIACENFFADHISNKNALCTLKLAQRHHCLELEKYCVKFIST</sequence>
<dbReference type="Gene3D" id="1.25.40.420">
    <property type="match status" value="1"/>
</dbReference>
<evidence type="ECO:0000313" key="4">
    <source>
        <dbReference type="EnsemblPlants" id="EMT26990"/>
    </source>
</evidence>
<organism evidence="4">
    <name type="scientific">Aegilops tauschii</name>
    <name type="common">Tausch's goatgrass</name>
    <name type="synonym">Aegilops squarrosa</name>
    <dbReference type="NCBI Taxonomy" id="37682"/>
    <lineage>
        <taxon>Eukaryota</taxon>
        <taxon>Viridiplantae</taxon>
        <taxon>Streptophyta</taxon>
        <taxon>Embryophyta</taxon>
        <taxon>Tracheophyta</taxon>
        <taxon>Spermatophyta</taxon>
        <taxon>Magnoliopsida</taxon>
        <taxon>Liliopsida</taxon>
        <taxon>Poales</taxon>
        <taxon>Poaceae</taxon>
        <taxon>BOP clade</taxon>
        <taxon>Pooideae</taxon>
        <taxon>Triticodae</taxon>
        <taxon>Triticeae</taxon>
        <taxon>Triticinae</taxon>
        <taxon>Aegilops</taxon>
    </lineage>
</organism>
<dbReference type="PANTHER" id="PTHR26379">
    <property type="entry name" value="BTB/POZ AND MATH DOMAIN-CONTAINING PROTEIN 1"/>
    <property type="match status" value="1"/>
</dbReference>
<dbReference type="CDD" id="cd00121">
    <property type="entry name" value="MATH"/>
    <property type="match status" value="1"/>
</dbReference>
<dbReference type="AlphaFoldDB" id="M8BPN9"/>
<accession>M8BPN9</accession>
<dbReference type="SUPFAM" id="SSF54695">
    <property type="entry name" value="POZ domain"/>
    <property type="match status" value="2"/>
</dbReference>
<evidence type="ECO:0000259" key="3">
    <source>
        <dbReference type="PROSITE" id="PS50097"/>
    </source>
</evidence>